<gene>
    <name evidence="2" type="ORF">J3U88_00880</name>
</gene>
<evidence type="ECO:0000313" key="2">
    <source>
        <dbReference type="EMBL" id="MBO1316994.1"/>
    </source>
</evidence>
<feature type="domain" description="FHA" evidence="1">
    <location>
        <begin position="474"/>
        <end position="525"/>
    </location>
</feature>
<dbReference type="AlphaFoldDB" id="A0A8J7U1S8"/>
<dbReference type="EMBL" id="JAFREP010000001">
    <property type="protein sequence ID" value="MBO1316994.1"/>
    <property type="molecule type" value="Genomic_DNA"/>
</dbReference>
<dbReference type="InterPro" id="IPR008984">
    <property type="entry name" value="SMAD_FHA_dom_sf"/>
</dbReference>
<dbReference type="Gene3D" id="3.30.2320.60">
    <property type="entry name" value="FhaA, phosphopeptide-binding domain (DUF3662)"/>
    <property type="match status" value="1"/>
</dbReference>
<accession>A0A8J7U1S8</accession>
<name>A0A8J7U1S8_9BACT</name>
<dbReference type="CDD" id="cd00060">
    <property type="entry name" value="FHA"/>
    <property type="match status" value="1"/>
</dbReference>
<reference evidence="2" key="1">
    <citation type="submission" date="2021-03" db="EMBL/GenBank/DDBJ databases">
        <authorList>
            <person name="Wang G."/>
        </authorList>
    </citation>
    <scope>NUCLEOTIDE SEQUENCE</scope>
    <source>
        <strain evidence="2">KCTC 12899</strain>
    </source>
</reference>
<dbReference type="InterPro" id="IPR022128">
    <property type="entry name" value="FhaA_N"/>
</dbReference>
<comment type="caution">
    <text evidence="2">The sequence shown here is derived from an EMBL/GenBank/DDBJ whole genome shotgun (WGS) entry which is preliminary data.</text>
</comment>
<keyword evidence="3" id="KW-1185">Reference proteome</keyword>
<dbReference type="InterPro" id="IPR000253">
    <property type="entry name" value="FHA_dom"/>
</dbReference>
<dbReference type="InterPro" id="IPR042287">
    <property type="entry name" value="FhaA_N_sf"/>
</dbReference>
<organism evidence="2 3">
    <name type="scientific">Acanthopleuribacter pedis</name>
    <dbReference type="NCBI Taxonomy" id="442870"/>
    <lineage>
        <taxon>Bacteria</taxon>
        <taxon>Pseudomonadati</taxon>
        <taxon>Acidobacteriota</taxon>
        <taxon>Holophagae</taxon>
        <taxon>Acanthopleuribacterales</taxon>
        <taxon>Acanthopleuribacteraceae</taxon>
        <taxon>Acanthopleuribacter</taxon>
    </lineage>
</organism>
<dbReference type="SMART" id="SM00240">
    <property type="entry name" value="FHA"/>
    <property type="match status" value="1"/>
</dbReference>
<dbReference type="PROSITE" id="PS50006">
    <property type="entry name" value="FHA_DOMAIN"/>
    <property type="match status" value="1"/>
</dbReference>
<dbReference type="RefSeq" id="WP_207856230.1">
    <property type="nucleotide sequence ID" value="NZ_JAFREP010000001.1"/>
</dbReference>
<evidence type="ECO:0000259" key="1">
    <source>
        <dbReference type="PROSITE" id="PS50006"/>
    </source>
</evidence>
<sequence length="556" mass="62832">MAWKTQIKNLVNLDAVNRYFEELLEVKLPLKLQPAGDLALQGIDIVRQCEKVAEENRVVIDPKRTVYMHECFMVYLNPDDFKRLDPLLDEIRKDAVEHLGVLKRMKSYLTRNAFEVDFQKNPRVSTGTCIVVSSTRKKLIRTVIDSVQLPPDSPLSLETASLQLDEPQAEALKTIFAQFDRGDREEAQKGIQRLNQEHPDWQIGQLLECMFWFIGGNSTAGLRYLNTHPRLAADEQGAYLKALAYLDVADVTRADEIHQRTFQRRPNALGYLVKGLINLAKDDRETAEKELKLAATMDDLFKHLPATYLRQHAHLSQVSSQHGVAEATTAPFLRLIQPFSRRSYTICVRRTLDVQLLKSSRIADQILKPVANAEKSHFRLGRDAQGLWMFVQEPLADELMLNGKTIDHRDGFKLRDEDLLQMGSVTLEYRFGLIKAGPKFHLGRRDPGQGCHFLTVSEGGAVKETWLFPVDEAVTLGRGRDRGNDLLLEDRGISAEHGEISWNACNFYFTDKDSSNGTAKNGKPFKGKVSLLHGDVIQLAGLSLEVRYGGVMSQPI</sequence>
<dbReference type="Pfam" id="PF12401">
    <property type="entry name" value="FhaA_N"/>
    <property type="match status" value="1"/>
</dbReference>
<proteinExistence type="predicted"/>
<protein>
    <submittedName>
        <fullName evidence="2">DUF3662 domain-containing protein</fullName>
    </submittedName>
</protein>
<dbReference type="Proteomes" id="UP000664417">
    <property type="component" value="Unassembled WGS sequence"/>
</dbReference>
<dbReference type="Pfam" id="PF00498">
    <property type="entry name" value="FHA"/>
    <property type="match status" value="1"/>
</dbReference>
<dbReference type="Gene3D" id="2.60.200.20">
    <property type="match status" value="1"/>
</dbReference>
<evidence type="ECO:0000313" key="3">
    <source>
        <dbReference type="Proteomes" id="UP000664417"/>
    </source>
</evidence>
<dbReference type="SUPFAM" id="SSF49879">
    <property type="entry name" value="SMAD/FHA domain"/>
    <property type="match status" value="1"/>
</dbReference>